<dbReference type="PANTHER" id="PTHR43814">
    <property type="entry name" value="ARGININOSUCCINATE LYASE"/>
    <property type="match status" value="1"/>
</dbReference>
<dbReference type="SUPFAM" id="SSF48557">
    <property type="entry name" value="L-aspartase-like"/>
    <property type="match status" value="1"/>
</dbReference>
<protein>
    <recommendedName>
        <fullName evidence="2 6">Argininosuccinate lyase</fullName>
        <shortName evidence="6">ASAL</shortName>
        <ecNumber evidence="2 6">4.3.2.1</ecNumber>
    </recommendedName>
    <alternativeName>
        <fullName evidence="6">Arginosuccinase</fullName>
    </alternativeName>
</protein>
<dbReference type="Gene3D" id="1.20.200.10">
    <property type="entry name" value="Fumarase/aspartase (Central domain)"/>
    <property type="match status" value="1"/>
</dbReference>
<dbReference type="HAMAP" id="MF_00006">
    <property type="entry name" value="Arg_succ_lyase"/>
    <property type="match status" value="1"/>
</dbReference>
<evidence type="ECO:0000256" key="2">
    <source>
        <dbReference type="ARBA" id="ARBA00012338"/>
    </source>
</evidence>
<dbReference type="FunFam" id="1.10.275.10:FF:000002">
    <property type="entry name" value="Argininosuccinate lyase"/>
    <property type="match status" value="1"/>
</dbReference>
<dbReference type="GO" id="GO:0042450">
    <property type="term" value="P:L-arginine biosynthetic process via ornithine"/>
    <property type="evidence" value="ECO:0007669"/>
    <property type="project" value="UniProtKB-UniRule"/>
</dbReference>
<comment type="caution">
    <text evidence="9">The sequence shown here is derived from an EMBL/GenBank/DDBJ whole genome shotgun (WGS) entry which is preliminary data.</text>
</comment>
<sequence>MKKLWGGRFTKSAEEWVDEFGASISFDQELVLEDIEGSIAHVAMLSKTGILSVEEAEKIKSGLLALQNQAENDELTFSVKLEDIHLNLESQLTDLIGPLGGKLHTGRSRNDQVATDMHLYLRRQVKLIIQLLNDLQIALLEKAEIHIETVMPGYTHLQRAQPISFAHHLMAYFWMFERDKQRYQENLTRINVSPLGSGALAGTTFPIDRAYSANLLGFDSIYENSMDAVSDRDFILEFLSTSSILMMHLSRFSEEIILWSSQEFKFIELDDSFSTGSSIMPQKKNPDMAELIRGKTGRVYGNLMGLLTVLKGLPLSYNKDMQEDKEGMFDTVKTVVGSLRIFAGMIQTMKVNEQGMENATKNDFSNATELADYLSDKGMPFREAHEVVGKLVLYCVNKKCYLQDLSIEELKAANSLFEEDIYHVLNPRTAVERRNSAGGTGFKQIELAIEKAKLCVFEKEEVK</sequence>
<evidence type="ECO:0000256" key="5">
    <source>
        <dbReference type="ARBA" id="ARBA00023239"/>
    </source>
</evidence>
<comment type="similarity">
    <text evidence="6">Belongs to the lyase 1 family. Argininosuccinate lyase subfamily.</text>
</comment>
<evidence type="ECO:0000313" key="10">
    <source>
        <dbReference type="Proteomes" id="UP000588491"/>
    </source>
</evidence>
<dbReference type="GO" id="GO:0004056">
    <property type="term" value="F:argininosuccinate lyase activity"/>
    <property type="evidence" value="ECO:0007669"/>
    <property type="project" value="UniProtKB-UniRule"/>
</dbReference>
<keyword evidence="3 6" id="KW-0055">Arginine biosynthesis</keyword>
<dbReference type="InterPro" id="IPR009049">
    <property type="entry name" value="Argininosuccinate_lyase"/>
</dbReference>
<dbReference type="EC" id="4.3.2.1" evidence="2 6"/>
<dbReference type="Gene3D" id="1.10.275.10">
    <property type="entry name" value="Fumarase/aspartase (N-terminal domain)"/>
    <property type="match status" value="1"/>
</dbReference>
<comment type="catalytic activity">
    <reaction evidence="6">
        <text>2-(N(omega)-L-arginino)succinate = fumarate + L-arginine</text>
        <dbReference type="Rhea" id="RHEA:24020"/>
        <dbReference type="ChEBI" id="CHEBI:29806"/>
        <dbReference type="ChEBI" id="CHEBI:32682"/>
        <dbReference type="ChEBI" id="CHEBI:57472"/>
        <dbReference type="EC" id="4.3.2.1"/>
    </reaction>
</comment>
<evidence type="ECO:0000259" key="7">
    <source>
        <dbReference type="Pfam" id="PF00206"/>
    </source>
</evidence>
<proteinExistence type="inferred from homology"/>
<dbReference type="GO" id="GO:0005829">
    <property type="term" value="C:cytosol"/>
    <property type="evidence" value="ECO:0007669"/>
    <property type="project" value="TreeGrafter"/>
</dbReference>
<evidence type="ECO:0000259" key="8">
    <source>
        <dbReference type="Pfam" id="PF14698"/>
    </source>
</evidence>
<gene>
    <name evidence="6 9" type="primary">argH</name>
    <name evidence="9" type="ORF">HHU08_17645</name>
</gene>
<name>A0A7Y0KAF9_9BACI</name>
<evidence type="ECO:0000313" key="9">
    <source>
        <dbReference type="EMBL" id="NMO78807.1"/>
    </source>
</evidence>
<dbReference type="InterPro" id="IPR022761">
    <property type="entry name" value="Fumarate_lyase_N"/>
</dbReference>
<keyword evidence="5 6" id="KW-0456">Lyase</keyword>
<dbReference type="NCBIfam" id="TIGR00838">
    <property type="entry name" value="argH"/>
    <property type="match status" value="1"/>
</dbReference>
<comment type="subcellular location">
    <subcellularLocation>
        <location evidence="6">Cytoplasm</location>
    </subcellularLocation>
</comment>
<evidence type="ECO:0000256" key="3">
    <source>
        <dbReference type="ARBA" id="ARBA00022571"/>
    </source>
</evidence>
<dbReference type="InterPro" id="IPR020557">
    <property type="entry name" value="Fumarate_lyase_CS"/>
</dbReference>
<evidence type="ECO:0000256" key="1">
    <source>
        <dbReference type="ARBA" id="ARBA00004941"/>
    </source>
</evidence>
<dbReference type="InterPro" id="IPR008948">
    <property type="entry name" value="L-Aspartase-like"/>
</dbReference>
<dbReference type="Pfam" id="PF00206">
    <property type="entry name" value="Lyase_1"/>
    <property type="match status" value="1"/>
</dbReference>
<keyword evidence="6" id="KW-0963">Cytoplasm</keyword>
<dbReference type="CDD" id="cd01359">
    <property type="entry name" value="Argininosuccinate_lyase"/>
    <property type="match status" value="1"/>
</dbReference>
<comment type="pathway">
    <text evidence="1 6">Amino-acid biosynthesis; L-arginine biosynthesis; L-arginine from L-ornithine and carbamoyl phosphate: step 3/3.</text>
</comment>
<keyword evidence="4 6" id="KW-0028">Amino-acid biosynthesis</keyword>
<dbReference type="RefSeq" id="WP_016202796.1">
    <property type="nucleotide sequence ID" value="NZ_JABBPK010000001.1"/>
</dbReference>
<dbReference type="Pfam" id="PF14698">
    <property type="entry name" value="ASL_C2"/>
    <property type="match status" value="1"/>
</dbReference>
<evidence type="ECO:0000256" key="4">
    <source>
        <dbReference type="ARBA" id="ARBA00022605"/>
    </source>
</evidence>
<dbReference type="Gene3D" id="1.10.40.30">
    <property type="entry name" value="Fumarase/aspartase (C-terminal domain)"/>
    <property type="match status" value="1"/>
</dbReference>
<dbReference type="PROSITE" id="PS00163">
    <property type="entry name" value="FUMARATE_LYASES"/>
    <property type="match status" value="1"/>
</dbReference>
<dbReference type="InterPro" id="IPR000362">
    <property type="entry name" value="Fumarate_lyase_fam"/>
</dbReference>
<dbReference type="UniPathway" id="UPA00068">
    <property type="reaction ID" value="UER00114"/>
</dbReference>
<organism evidence="9 10">
    <name type="scientific">Niallia alba</name>
    <dbReference type="NCBI Taxonomy" id="2729105"/>
    <lineage>
        <taxon>Bacteria</taxon>
        <taxon>Bacillati</taxon>
        <taxon>Bacillota</taxon>
        <taxon>Bacilli</taxon>
        <taxon>Bacillales</taxon>
        <taxon>Bacillaceae</taxon>
        <taxon>Niallia</taxon>
    </lineage>
</organism>
<feature type="domain" description="Fumarate lyase N-terminal" evidence="7">
    <location>
        <begin position="7"/>
        <end position="301"/>
    </location>
</feature>
<dbReference type="InterPro" id="IPR029419">
    <property type="entry name" value="Arg_succ_lyase_C"/>
</dbReference>
<dbReference type="PANTHER" id="PTHR43814:SF1">
    <property type="entry name" value="ARGININOSUCCINATE LYASE"/>
    <property type="match status" value="1"/>
</dbReference>
<feature type="domain" description="Argininosuccinate lyase C-terminal" evidence="8">
    <location>
        <begin position="364"/>
        <end position="432"/>
    </location>
</feature>
<dbReference type="EMBL" id="JABBPK010000001">
    <property type="protein sequence ID" value="NMO78807.1"/>
    <property type="molecule type" value="Genomic_DNA"/>
</dbReference>
<dbReference type="InterPro" id="IPR024083">
    <property type="entry name" value="Fumarase/histidase_N"/>
</dbReference>
<dbReference type="PRINTS" id="PR00149">
    <property type="entry name" value="FUMRATELYASE"/>
</dbReference>
<dbReference type="FunFam" id="1.10.40.30:FF:000001">
    <property type="entry name" value="Argininosuccinate lyase"/>
    <property type="match status" value="1"/>
</dbReference>
<reference evidence="9 10" key="1">
    <citation type="submission" date="2020-04" db="EMBL/GenBank/DDBJ databases">
        <title>Bacillus sp. UniB3 isolated from commercial digestive syrup.</title>
        <authorList>
            <person name="Thorat V."/>
            <person name="Kirdat K."/>
            <person name="Tiwarekar B."/>
            <person name="Yadav A."/>
        </authorList>
    </citation>
    <scope>NUCLEOTIDE SEQUENCE [LARGE SCALE GENOMIC DNA]</scope>
    <source>
        <strain evidence="9 10">UniB3</strain>
    </source>
</reference>
<dbReference type="PRINTS" id="PR00145">
    <property type="entry name" value="ARGSUCLYASE"/>
</dbReference>
<dbReference type="AlphaFoldDB" id="A0A7Y0KAF9"/>
<dbReference type="FunFam" id="1.20.200.10:FF:000002">
    <property type="entry name" value="Argininosuccinate lyase"/>
    <property type="match status" value="1"/>
</dbReference>
<keyword evidence="10" id="KW-1185">Reference proteome</keyword>
<dbReference type="Proteomes" id="UP000588491">
    <property type="component" value="Unassembled WGS sequence"/>
</dbReference>
<accession>A0A7Y0KAF9</accession>
<evidence type="ECO:0000256" key="6">
    <source>
        <dbReference type="HAMAP-Rule" id="MF_00006"/>
    </source>
</evidence>